<evidence type="ECO:0000313" key="2">
    <source>
        <dbReference type="EMBL" id="KAG1301290.1"/>
    </source>
</evidence>
<dbReference type="EMBL" id="JAANQT010003215">
    <property type="protein sequence ID" value="KAG1301290.1"/>
    <property type="molecule type" value="Genomic_DNA"/>
</dbReference>
<evidence type="ECO:0000256" key="1">
    <source>
        <dbReference type="SAM" id="MobiDB-lite"/>
    </source>
</evidence>
<dbReference type="OrthoDB" id="10435291at2759"/>
<gene>
    <name evidence="2" type="ORF">G6F64_011939</name>
</gene>
<dbReference type="Proteomes" id="UP000716291">
    <property type="component" value="Unassembled WGS sequence"/>
</dbReference>
<name>A0A9P6WYJ8_RHIOR</name>
<reference evidence="2" key="1">
    <citation type="journal article" date="2020" name="Microb. Genom.">
        <title>Genetic diversity of clinical and environmental Mucorales isolates obtained from an investigation of mucormycosis cases among solid organ transplant recipients.</title>
        <authorList>
            <person name="Nguyen M.H."/>
            <person name="Kaul D."/>
            <person name="Muto C."/>
            <person name="Cheng S.J."/>
            <person name="Richter R.A."/>
            <person name="Bruno V.M."/>
            <person name="Liu G."/>
            <person name="Beyhan S."/>
            <person name="Sundermann A.J."/>
            <person name="Mounaud S."/>
            <person name="Pasculle A.W."/>
            <person name="Nierman W.C."/>
            <person name="Driscoll E."/>
            <person name="Cumbie R."/>
            <person name="Clancy C.J."/>
            <person name="Dupont C.L."/>
        </authorList>
    </citation>
    <scope>NUCLEOTIDE SEQUENCE</scope>
    <source>
        <strain evidence="2">GL11</strain>
    </source>
</reference>
<sequence length="67" mass="7693">MYCGKEWNKGHRCEEFKEAKKSSNNAKAKEGFSLSRVNRMAIRSNTNEDSENDEDVTNGHLNRMALD</sequence>
<evidence type="ECO:0000313" key="3">
    <source>
        <dbReference type="Proteomes" id="UP000716291"/>
    </source>
</evidence>
<feature type="region of interest" description="Disordered" evidence="1">
    <location>
        <begin position="43"/>
        <end position="67"/>
    </location>
</feature>
<keyword evidence="3" id="KW-1185">Reference proteome</keyword>
<proteinExistence type="predicted"/>
<accession>A0A9P6WYJ8</accession>
<protein>
    <submittedName>
        <fullName evidence="2">Uncharacterized protein</fullName>
    </submittedName>
</protein>
<comment type="caution">
    <text evidence="2">The sequence shown here is derived from an EMBL/GenBank/DDBJ whole genome shotgun (WGS) entry which is preliminary data.</text>
</comment>
<dbReference type="AlphaFoldDB" id="A0A9P6WYJ8"/>
<organism evidence="2 3">
    <name type="scientific">Rhizopus oryzae</name>
    <name type="common">Mucormycosis agent</name>
    <name type="synonym">Rhizopus arrhizus var. delemar</name>
    <dbReference type="NCBI Taxonomy" id="64495"/>
    <lineage>
        <taxon>Eukaryota</taxon>
        <taxon>Fungi</taxon>
        <taxon>Fungi incertae sedis</taxon>
        <taxon>Mucoromycota</taxon>
        <taxon>Mucoromycotina</taxon>
        <taxon>Mucoromycetes</taxon>
        <taxon>Mucorales</taxon>
        <taxon>Mucorineae</taxon>
        <taxon>Rhizopodaceae</taxon>
        <taxon>Rhizopus</taxon>
    </lineage>
</organism>